<name>A0A8X7SKM4_BRACI</name>
<feature type="compositionally biased region" description="Low complexity" evidence="1">
    <location>
        <begin position="1"/>
        <end position="13"/>
    </location>
</feature>
<reference evidence="2 3" key="1">
    <citation type="submission" date="2020-02" db="EMBL/GenBank/DDBJ databases">
        <authorList>
            <person name="Ma Q."/>
            <person name="Huang Y."/>
            <person name="Song X."/>
            <person name="Pei D."/>
        </authorList>
    </citation>
    <scope>NUCLEOTIDE SEQUENCE [LARGE SCALE GENOMIC DNA]</scope>
    <source>
        <strain evidence="2">Sxm20200214</strain>
        <tissue evidence="2">Leaf</tissue>
    </source>
</reference>
<sequence>MTSSPLTPSSSPPNRGGGFTEKTAGGGATWIGGRAQRKLHREGIEVEKKDFVVVSSRWKREKMIRSWPMRKEKEITFECF</sequence>
<feature type="compositionally biased region" description="Gly residues" evidence="1">
    <location>
        <begin position="15"/>
        <end position="29"/>
    </location>
</feature>
<evidence type="ECO:0000313" key="3">
    <source>
        <dbReference type="Proteomes" id="UP000886595"/>
    </source>
</evidence>
<evidence type="ECO:0000256" key="1">
    <source>
        <dbReference type="SAM" id="MobiDB-lite"/>
    </source>
</evidence>
<evidence type="ECO:0000313" key="2">
    <source>
        <dbReference type="EMBL" id="KAG2307600.1"/>
    </source>
</evidence>
<protein>
    <submittedName>
        <fullName evidence="2">Uncharacterized protein</fullName>
    </submittedName>
</protein>
<dbReference type="Proteomes" id="UP000886595">
    <property type="component" value="Unassembled WGS sequence"/>
</dbReference>
<accession>A0A8X7SKM4</accession>
<gene>
    <name evidence="2" type="ORF">Bca52824_027348</name>
</gene>
<feature type="region of interest" description="Disordered" evidence="1">
    <location>
        <begin position="1"/>
        <end position="29"/>
    </location>
</feature>
<proteinExistence type="predicted"/>
<keyword evidence="3" id="KW-1185">Reference proteome</keyword>
<dbReference type="EMBL" id="JAAMPC010000006">
    <property type="protein sequence ID" value="KAG2307600.1"/>
    <property type="molecule type" value="Genomic_DNA"/>
</dbReference>
<dbReference type="AlphaFoldDB" id="A0A8X7SKM4"/>
<organism evidence="2 3">
    <name type="scientific">Brassica carinata</name>
    <name type="common">Ethiopian mustard</name>
    <name type="synonym">Abyssinian cabbage</name>
    <dbReference type="NCBI Taxonomy" id="52824"/>
    <lineage>
        <taxon>Eukaryota</taxon>
        <taxon>Viridiplantae</taxon>
        <taxon>Streptophyta</taxon>
        <taxon>Embryophyta</taxon>
        <taxon>Tracheophyta</taxon>
        <taxon>Spermatophyta</taxon>
        <taxon>Magnoliopsida</taxon>
        <taxon>eudicotyledons</taxon>
        <taxon>Gunneridae</taxon>
        <taxon>Pentapetalae</taxon>
        <taxon>rosids</taxon>
        <taxon>malvids</taxon>
        <taxon>Brassicales</taxon>
        <taxon>Brassicaceae</taxon>
        <taxon>Brassiceae</taxon>
        <taxon>Brassica</taxon>
    </lineage>
</organism>
<comment type="caution">
    <text evidence="2">The sequence shown here is derived from an EMBL/GenBank/DDBJ whole genome shotgun (WGS) entry which is preliminary data.</text>
</comment>